<dbReference type="PANTHER" id="PTHR46333:SF2">
    <property type="entry name" value="CYTOKINESIS PROTEIN 3"/>
    <property type="match status" value="1"/>
</dbReference>
<evidence type="ECO:0000313" key="3">
    <source>
        <dbReference type="Proteomes" id="UP000823842"/>
    </source>
</evidence>
<evidence type="ECO:0000313" key="2">
    <source>
        <dbReference type="EMBL" id="HJB27841.1"/>
    </source>
</evidence>
<reference evidence="2" key="1">
    <citation type="journal article" date="2021" name="PeerJ">
        <title>Extensive microbial diversity within the chicken gut microbiome revealed by metagenomics and culture.</title>
        <authorList>
            <person name="Gilroy R."/>
            <person name="Ravi A."/>
            <person name="Getino M."/>
            <person name="Pursley I."/>
            <person name="Horton D.L."/>
            <person name="Alikhan N.F."/>
            <person name="Baker D."/>
            <person name="Gharbi K."/>
            <person name="Hall N."/>
            <person name="Watson M."/>
            <person name="Adriaenssens E.M."/>
            <person name="Foster-Nyarko E."/>
            <person name="Jarju S."/>
            <person name="Secka A."/>
            <person name="Antonio M."/>
            <person name="Oren A."/>
            <person name="Chaudhuri R.R."/>
            <person name="La Ragione R."/>
            <person name="Hildebrand F."/>
            <person name="Pallen M.J."/>
        </authorList>
    </citation>
    <scope>NUCLEOTIDE SEQUENCE</scope>
    <source>
        <strain evidence="2">ChiSjej1B19-5720</strain>
    </source>
</reference>
<gene>
    <name evidence="2" type="ORF">IAA06_03495</name>
</gene>
<dbReference type="EMBL" id="DWYZ01000074">
    <property type="protein sequence ID" value="HJB27841.1"/>
    <property type="molecule type" value="Genomic_DNA"/>
</dbReference>
<reference evidence="2" key="2">
    <citation type="submission" date="2021-04" db="EMBL/GenBank/DDBJ databases">
        <authorList>
            <person name="Gilroy R."/>
        </authorList>
    </citation>
    <scope>NUCLEOTIDE SEQUENCE</scope>
    <source>
        <strain evidence="2">ChiSjej1B19-5720</strain>
    </source>
</reference>
<evidence type="ECO:0000259" key="1">
    <source>
        <dbReference type="Pfam" id="PF01841"/>
    </source>
</evidence>
<protein>
    <recommendedName>
        <fullName evidence="1">Transglutaminase-like domain-containing protein</fullName>
    </recommendedName>
</protein>
<dbReference type="InterPro" id="IPR002931">
    <property type="entry name" value="Transglutaminase-like"/>
</dbReference>
<dbReference type="Gene3D" id="3.10.620.30">
    <property type="match status" value="1"/>
</dbReference>
<comment type="caution">
    <text evidence="2">The sequence shown here is derived from an EMBL/GenBank/DDBJ whole genome shotgun (WGS) entry which is preliminary data.</text>
</comment>
<dbReference type="SUPFAM" id="SSF54001">
    <property type="entry name" value="Cysteine proteinases"/>
    <property type="match status" value="1"/>
</dbReference>
<dbReference type="Pfam" id="PF01841">
    <property type="entry name" value="Transglut_core"/>
    <property type="match status" value="1"/>
</dbReference>
<accession>A0A9D2RVM9</accession>
<dbReference type="AlphaFoldDB" id="A0A9D2RVM9"/>
<name>A0A9D2RVM9_9FIRM</name>
<feature type="domain" description="Transglutaminase-like" evidence="1">
    <location>
        <begin position="102"/>
        <end position="216"/>
    </location>
</feature>
<organism evidence="2 3">
    <name type="scientific">Candidatus Blautia faecavium</name>
    <dbReference type="NCBI Taxonomy" id="2838487"/>
    <lineage>
        <taxon>Bacteria</taxon>
        <taxon>Bacillati</taxon>
        <taxon>Bacillota</taxon>
        <taxon>Clostridia</taxon>
        <taxon>Lachnospirales</taxon>
        <taxon>Lachnospiraceae</taxon>
        <taxon>Blautia</taxon>
    </lineage>
</organism>
<dbReference type="GO" id="GO:0005737">
    <property type="term" value="C:cytoplasm"/>
    <property type="evidence" value="ECO:0007669"/>
    <property type="project" value="TreeGrafter"/>
</dbReference>
<proteinExistence type="predicted"/>
<dbReference type="Proteomes" id="UP000823842">
    <property type="component" value="Unassembled WGS sequence"/>
</dbReference>
<sequence>MKSIPFYFNYLPALEKNIYKKLAEGIGQCETQIRVMGTSAQVKKILPMVFLDNPQFFYVDTTQFSVVGSPVSCSVSLGYHKSRAEIRSMSERLARIEARFLEEIRRKQMGNLLCIKYAHDFIIRNTSYAHENLASQVVYGDVSGITGVLFQKKAVCMGIAMTMKWLMDRAGIPSAVVEGHLLERGESPSPDYRGQPDRNDHAWNLVCLNDIWHCMDVTMDLGGSSGDFIGYDYFLRSEKNMDVYLQHPPYLVDCTRETGSYFIRNRAVFTQEKEIENYIRHCVQGRKKRIYFTLDQSAACLPQEKVQRIIQKNIPCAYNLRCNDRMAVYDISLQVTR</sequence>
<dbReference type="PANTHER" id="PTHR46333">
    <property type="entry name" value="CYTOKINESIS PROTEIN 3"/>
    <property type="match status" value="1"/>
</dbReference>
<dbReference type="InterPro" id="IPR052557">
    <property type="entry name" value="CAP/Cytokinesis_protein"/>
</dbReference>
<dbReference type="InterPro" id="IPR038765">
    <property type="entry name" value="Papain-like_cys_pep_sf"/>
</dbReference>